<protein>
    <recommendedName>
        <fullName evidence="10">C-myc promoter-binding protein</fullName>
    </recommendedName>
</protein>
<organism evidence="8 9">
    <name type="scientific">Cinara cedri</name>
    <dbReference type="NCBI Taxonomy" id="506608"/>
    <lineage>
        <taxon>Eukaryota</taxon>
        <taxon>Metazoa</taxon>
        <taxon>Ecdysozoa</taxon>
        <taxon>Arthropoda</taxon>
        <taxon>Hexapoda</taxon>
        <taxon>Insecta</taxon>
        <taxon>Pterygota</taxon>
        <taxon>Neoptera</taxon>
        <taxon>Paraneoptera</taxon>
        <taxon>Hemiptera</taxon>
        <taxon>Sternorrhyncha</taxon>
        <taxon>Aphidomorpha</taxon>
        <taxon>Aphidoidea</taxon>
        <taxon>Aphididae</taxon>
        <taxon>Lachninae</taxon>
        <taxon>Cinara</taxon>
    </lineage>
</organism>
<keyword evidence="2" id="KW-0863">Zinc-finger</keyword>
<keyword evidence="2" id="KW-0862">Zinc</keyword>
<dbReference type="GO" id="GO:0032483">
    <property type="term" value="P:regulation of Rab protein signal transduction"/>
    <property type="evidence" value="ECO:0007669"/>
    <property type="project" value="TreeGrafter"/>
</dbReference>
<evidence type="ECO:0000256" key="1">
    <source>
        <dbReference type="ARBA" id="ARBA00022658"/>
    </source>
</evidence>
<evidence type="ECO:0000313" key="9">
    <source>
        <dbReference type="Proteomes" id="UP000325440"/>
    </source>
</evidence>
<evidence type="ECO:0008006" key="10">
    <source>
        <dbReference type="Google" id="ProtNLM"/>
    </source>
</evidence>
<name>A0A5E4NKG3_9HEMI</name>
<dbReference type="PROSITE" id="PS51498">
    <property type="entry name" value="MABP"/>
    <property type="match status" value="1"/>
</dbReference>
<dbReference type="PROSITE" id="PS50966">
    <property type="entry name" value="ZF_SWIM"/>
    <property type="match status" value="1"/>
</dbReference>
<feature type="region of interest" description="Disordered" evidence="4">
    <location>
        <begin position="880"/>
        <end position="914"/>
    </location>
</feature>
<accession>A0A5E4NKG3</accession>
<dbReference type="InterPro" id="IPR007527">
    <property type="entry name" value="Znf_SWIM"/>
</dbReference>
<dbReference type="Pfam" id="PF02141">
    <property type="entry name" value="DENN"/>
    <property type="match status" value="1"/>
</dbReference>
<dbReference type="Proteomes" id="UP000325440">
    <property type="component" value="Unassembled WGS sequence"/>
</dbReference>
<dbReference type="PANTHER" id="PTHR12296:SF30">
    <property type="entry name" value="DENN DOMAIN-CONTAINING PROTEIN CRAG"/>
    <property type="match status" value="1"/>
</dbReference>
<reference evidence="8 9" key="1">
    <citation type="submission" date="2019-08" db="EMBL/GenBank/DDBJ databases">
        <authorList>
            <person name="Alioto T."/>
            <person name="Alioto T."/>
            <person name="Gomez Garrido J."/>
        </authorList>
    </citation>
    <scope>NUCLEOTIDE SEQUENCE [LARGE SCALE GENOMIC DNA]</scope>
</reference>
<dbReference type="InterPro" id="IPR051696">
    <property type="entry name" value="DENN_Domain_GEFs"/>
</dbReference>
<dbReference type="Gene3D" id="2.100.10.50">
    <property type="match status" value="1"/>
</dbReference>
<feature type="domain" description="SWIM-type" evidence="6">
    <location>
        <begin position="1425"/>
        <end position="1465"/>
    </location>
</feature>
<dbReference type="InterPro" id="IPR023341">
    <property type="entry name" value="MABP"/>
</dbReference>
<feature type="coiled-coil region" evidence="3">
    <location>
        <begin position="506"/>
        <end position="533"/>
    </location>
</feature>
<feature type="compositionally biased region" description="Polar residues" evidence="4">
    <location>
        <begin position="966"/>
        <end position="977"/>
    </location>
</feature>
<dbReference type="InterPro" id="IPR001194">
    <property type="entry name" value="cDENN_dom"/>
</dbReference>
<dbReference type="InterPro" id="IPR005112">
    <property type="entry name" value="dDENN_dom"/>
</dbReference>
<dbReference type="EMBL" id="CABPRJ010002377">
    <property type="protein sequence ID" value="VVC44195.1"/>
    <property type="molecule type" value="Genomic_DNA"/>
</dbReference>
<keyword evidence="9" id="KW-1185">Reference proteome</keyword>
<feature type="region of interest" description="Disordered" evidence="4">
    <location>
        <begin position="966"/>
        <end position="994"/>
    </location>
</feature>
<evidence type="ECO:0000256" key="3">
    <source>
        <dbReference type="SAM" id="Coils"/>
    </source>
</evidence>
<dbReference type="InterPro" id="IPR037516">
    <property type="entry name" value="Tripartite_DENN"/>
</dbReference>
<evidence type="ECO:0000313" key="8">
    <source>
        <dbReference type="EMBL" id="VVC44195.1"/>
    </source>
</evidence>
<proteinExistence type="predicted"/>
<dbReference type="InterPro" id="IPR043153">
    <property type="entry name" value="DENN_C"/>
</dbReference>
<dbReference type="GO" id="GO:0008270">
    <property type="term" value="F:zinc ion binding"/>
    <property type="evidence" value="ECO:0007669"/>
    <property type="project" value="UniProtKB-KW"/>
</dbReference>
<dbReference type="Pfam" id="PF03455">
    <property type="entry name" value="dDENN"/>
    <property type="match status" value="1"/>
</dbReference>
<dbReference type="Pfam" id="PF03456">
    <property type="entry name" value="uDENN"/>
    <property type="match status" value="1"/>
</dbReference>
<feature type="domain" description="MABP" evidence="7">
    <location>
        <begin position="37"/>
        <end position="194"/>
    </location>
</feature>
<evidence type="ECO:0000259" key="6">
    <source>
        <dbReference type="PROSITE" id="PS50966"/>
    </source>
</evidence>
<keyword evidence="2" id="KW-0479">Metal-binding</keyword>
<sequence length="1467" mass="166537">MEERRVVDYFVVVGASDEQSQDDTNSTHLKQSLCSDLPPITDLAIVFPTLGEKVPPGYTLIETTPTGLVADLNHGSLRSPEVFLCYQRGRDKPPIVDIGIMYDGKDRVLHDAQVLKTSVSGEVANINNSTSSHTFITYRRASHTAPCNILAVSHVCVVITSRGETPPHAFCLIHKNLNKGMVGSDVYLCYKKSVMKPKSITYKPVITDRYPKSDRNYFHLLPSVALFCLPMGATLEAWPVQACQPDPIFSTFVLTVSDASEKVYGAAITFYEKYNGNLSKEQQKLLGLTDSNELKKEISLHTNKSVCVLSHWPFFDTFEKFLMFLLNSSLSDQISIPIERYITHLVDEVPFPSPERPQILVQLSMDTQLILTQPEDLPIPRSGAGFHQMIMNLQPDNCLLLLLCALTEQKLLIHSLRPDVLTAVAEAVSTLIFPFKWQCPYIPLCPLSLAEVLHAPLPFLIGVDSRFFDLYEPPTDVTCVDLDTNTVTLCEDKKHLTAKLLPKKSTRTLKNSLEKLYKKLDDLQRTYKATSNKNIQETNIDRDFLMKRKEHELELEIQEAFLRFMGSILKGYRWFLRPITKAPTVGATDTSSLFDLQGFLKSREKTNLKFYSLLTKTQMFIRFIEERSFVSNMDAALEFFDECSEKIDLENYDTKLIELDSCGESERTVFIMPPETTDLPNDSMYSYKNGFMLNSELLKCKESTNYLNIKNDDHLPIPGSPMARRTKHEVKSAQKLARKYSTSPDLWAKFLLGTCYSLWFIHLPSHILQSEDRATSTLRSAYELLNKFQKSGFHLLTDEVCYRVMMQLCGIYNQPMLAVKLLLVMKRCGLHPNAITYGFYNRALLESTWPSDLRTPSQLLWKKLRNVVLSAALFKKAGAQNRKRRNSDEDKTSHTSLESLSTTEKHSSVSNTPRKLSINVESNFGLRSRPTNIVKQISLSTEDDQSWSSQQFESSAGLLMTTTCSRPSSACSKQNSDSMSIESESDLKSSSSFSGKKSNELLMGGLTSFANTMVKKFDEIKEAISTNNTPVKDYVQCQKEEENCFGEDNEQFNEPSVRRKISSEISSLAVAQHLDSWSSNLIELFTEGNRKSSSTNMNSGCATMDSSQLSLFQEKLYSRSSRTPDLIALEIIITSCSKCHNCGCLLFDEEIMSGWVPDDSNLNTKCRLCIKEVVPFLTVDVIDYRSKSSNITEETDFHNNHENFDILMEQKKKEVTNNEYKADTITVPYLNPLVLRKELESILVAEGDISLTNSKFVDEHPIIYWNLVWVFERIAVPSHISGLCLYANCILGDRNIIDFHNIWSTCDSSNVLITTLWDNPKLYDDLGFPMYAFWSEEESKESCLISALVTDRNNVPKNVMNKIISNIRHNNLTDPLKKLAIERNKLRGNEKSFVHSHSLYRDILFLTITAIGRENIDISAFDQEYFIAFETVSESDSKLLLKCDCPLSIGSQYCRHLFKELELSNYK</sequence>
<gene>
    <name evidence="8" type="ORF">CINCED_3A025898</name>
</gene>
<feature type="compositionally biased region" description="Low complexity" evidence="4">
    <location>
        <begin position="978"/>
        <end position="994"/>
    </location>
</feature>
<dbReference type="GO" id="GO:0005085">
    <property type="term" value="F:guanyl-nucleotide exchange factor activity"/>
    <property type="evidence" value="ECO:0007669"/>
    <property type="project" value="UniProtKB-KW"/>
</dbReference>
<dbReference type="SMART" id="SM00801">
    <property type="entry name" value="dDENN"/>
    <property type="match status" value="1"/>
</dbReference>
<dbReference type="Gene3D" id="1.25.40.10">
    <property type="entry name" value="Tetratricopeptide repeat domain"/>
    <property type="match status" value="1"/>
</dbReference>
<dbReference type="GO" id="GO:0031410">
    <property type="term" value="C:cytoplasmic vesicle"/>
    <property type="evidence" value="ECO:0007669"/>
    <property type="project" value="TreeGrafter"/>
</dbReference>
<dbReference type="InterPro" id="IPR011990">
    <property type="entry name" value="TPR-like_helical_dom_sf"/>
</dbReference>
<evidence type="ECO:0000259" key="7">
    <source>
        <dbReference type="PROSITE" id="PS51498"/>
    </source>
</evidence>
<dbReference type="SMART" id="SM00799">
    <property type="entry name" value="DENN"/>
    <property type="match status" value="1"/>
</dbReference>
<keyword evidence="3" id="KW-0175">Coiled coil</keyword>
<feature type="domain" description="UDENN" evidence="5">
    <location>
        <begin position="186"/>
        <end position="635"/>
    </location>
</feature>
<dbReference type="PROSITE" id="PS50211">
    <property type="entry name" value="DENN"/>
    <property type="match status" value="1"/>
</dbReference>
<keyword evidence="1" id="KW-0344">Guanine-nucleotide releasing factor</keyword>
<dbReference type="OrthoDB" id="75250at2759"/>
<dbReference type="PANTHER" id="PTHR12296">
    <property type="entry name" value="DENN DOMAIN-CONTAINING PROTEIN 4"/>
    <property type="match status" value="1"/>
</dbReference>
<dbReference type="Gene3D" id="3.40.50.11500">
    <property type="match status" value="1"/>
</dbReference>
<evidence type="ECO:0000259" key="5">
    <source>
        <dbReference type="PROSITE" id="PS50211"/>
    </source>
</evidence>
<dbReference type="SMART" id="SM00800">
    <property type="entry name" value="uDENN"/>
    <property type="match status" value="1"/>
</dbReference>
<evidence type="ECO:0000256" key="4">
    <source>
        <dbReference type="SAM" id="MobiDB-lite"/>
    </source>
</evidence>
<evidence type="ECO:0000256" key="2">
    <source>
        <dbReference type="PROSITE-ProRule" id="PRU00325"/>
    </source>
</evidence>
<dbReference type="InterPro" id="IPR005113">
    <property type="entry name" value="uDENN_dom"/>
</dbReference>